<dbReference type="Gene3D" id="2.60.40.1180">
    <property type="entry name" value="Golgi alpha-mannosidase II"/>
    <property type="match status" value="1"/>
</dbReference>
<dbReference type="Proteomes" id="UP000078454">
    <property type="component" value="Unassembled WGS sequence"/>
</dbReference>
<proteinExistence type="inferred from homology"/>
<keyword evidence="3" id="KW-0378">Hydrolase</keyword>
<dbReference type="AlphaFoldDB" id="A0A198ACW3"/>
<evidence type="ECO:0000259" key="4">
    <source>
        <dbReference type="Pfam" id="PF02057"/>
    </source>
</evidence>
<dbReference type="STRING" id="1850517.A8708_26870"/>
<accession>A0A198ACW3</accession>
<comment type="similarity">
    <text evidence="1">Belongs to the glycosyl hydrolase 30 family.</text>
</comment>
<comment type="caution">
    <text evidence="5">The sequence shown here is derived from an EMBL/GenBank/DDBJ whole genome shotgun (WGS) entry which is preliminary data.</text>
</comment>
<dbReference type="OrthoDB" id="9806701at2"/>
<dbReference type="Gene3D" id="3.20.20.80">
    <property type="entry name" value="Glycosidases"/>
    <property type="match status" value="1"/>
</dbReference>
<dbReference type="SUPFAM" id="SSF51011">
    <property type="entry name" value="Glycosyl hydrolase domain"/>
    <property type="match status" value="1"/>
</dbReference>
<dbReference type="EMBL" id="LYPB01000058">
    <property type="protein sequence ID" value="OAS19334.1"/>
    <property type="molecule type" value="Genomic_DNA"/>
</dbReference>
<dbReference type="RefSeq" id="WP_068663732.1">
    <property type="nucleotide sequence ID" value="NZ_LYPB01000058.1"/>
</dbReference>
<dbReference type="SUPFAM" id="SSF51445">
    <property type="entry name" value="(Trans)glycosidases"/>
    <property type="match status" value="1"/>
</dbReference>
<evidence type="ECO:0000256" key="1">
    <source>
        <dbReference type="ARBA" id="ARBA00005382"/>
    </source>
</evidence>
<dbReference type="InterPro" id="IPR017853">
    <property type="entry name" value="GH"/>
</dbReference>
<sequence>MQLNTNRSSLSIKVVMMLLIVVIGFTCLPINIPIAAAADTITLTKGTTYQAIDGFGAAANKPVYDLQHNMSAVNQGAILDKLFLNSGSNAGLTMVRWEINPFKLSEDPSGIEISYCGWNNCTEDWSTDSHQRWFADQALSRYSAMQFYAVPWSPPSWMKDTATVKGGHLLPARYTDYANYVARWIQKYRGDFGYNIKWLSIQNEPDYENPLWATARYYNAEMDSVIGAVDSALTSKGIRSQVKLTSPEATSENVAMNFLNNMPTNKGLVDYVAYHNYGNDNSSLYAETKPKLMTEYNFKDETNNLWNPDNTTYDNQQAIDLAVRIHRALTTGGSNAAKGFLYWWSIGSNESLAQQLINLNTSGGTYAMSKVLYAMGNFSRVMRPGYVRIQTASSNPSLLVVATKVNSTSKAQLVVINTSASDITATVSGFSTSSTAASKLKTSATDNLTNMTDVTLSGGSFTQTFSAKSVYSFSEK</sequence>
<keyword evidence="2" id="KW-0732">Signal</keyword>
<evidence type="ECO:0000313" key="5">
    <source>
        <dbReference type="EMBL" id="OAS19334.1"/>
    </source>
</evidence>
<evidence type="ECO:0000256" key="3">
    <source>
        <dbReference type="ARBA" id="ARBA00022801"/>
    </source>
</evidence>
<reference evidence="5 6" key="1">
    <citation type="submission" date="2016-05" db="EMBL/GenBank/DDBJ databases">
        <title>Paenibacillus sp. 1ZS3-15 nov., isolated from the rhizosphere soil.</title>
        <authorList>
            <person name="Zhang X.X."/>
            <person name="Zhang J."/>
        </authorList>
    </citation>
    <scope>NUCLEOTIDE SEQUENCE [LARGE SCALE GENOMIC DNA]</scope>
    <source>
        <strain evidence="5 6">1ZS3-15</strain>
    </source>
</reference>
<name>A0A198ACW3_9BACL</name>
<dbReference type="Pfam" id="PF02057">
    <property type="entry name" value="Glyco_hydro_59"/>
    <property type="match status" value="1"/>
</dbReference>
<evidence type="ECO:0000256" key="2">
    <source>
        <dbReference type="ARBA" id="ARBA00022729"/>
    </source>
</evidence>
<keyword evidence="6" id="KW-1185">Reference proteome</keyword>
<feature type="domain" description="Glycosyl hydrolase family 59 catalytic" evidence="4">
    <location>
        <begin position="53"/>
        <end position="329"/>
    </location>
</feature>
<dbReference type="GO" id="GO:0006665">
    <property type="term" value="P:sphingolipid metabolic process"/>
    <property type="evidence" value="ECO:0007669"/>
    <property type="project" value="InterPro"/>
</dbReference>
<dbReference type="InterPro" id="IPR049161">
    <property type="entry name" value="GH59_cat"/>
</dbReference>
<gene>
    <name evidence="5" type="ORF">A8708_26870</name>
</gene>
<dbReference type="GO" id="GO:0004348">
    <property type="term" value="F:glucosylceramidase activity"/>
    <property type="evidence" value="ECO:0007669"/>
    <property type="project" value="InterPro"/>
</dbReference>
<protein>
    <recommendedName>
        <fullName evidence="4">Glycosyl hydrolase family 59 catalytic domain-containing protein</fullName>
    </recommendedName>
</protein>
<organism evidence="5 6">
    <name type="scientific">Paenibacillus oryzisoli</name>
    <dbReference type="NCBI Taxonomy" id="1850517"/>
    <lineage>
        <taxon>Bacteria</taxon>
        <taxon>Bacillati</taxon>
        <taxon>Bacillota</taxon>
        <taxon>Bacilli</taxon>
        <taxon>Bacillales</taxon>
        <taxon>Paenibacillaceae</taxon>
        <taxon>Paenibacillus</taxon>
    </lineage>
</organism>
<dbReference type="GO" id="GO:0016020">
    <property type="term" value="C:membrane"/>
    <property type="evidence" value="ECO:0007669"/>
    <property type="project" value="GOC"/>
</dbReference>
<evidence type="ECO:0000313" key="6">
    <source>
        <dbReference type="Proteomes" id="UP000078454"/>
    </source>
</evidence>
<dbReference type="InterPro" id="IPR013780">
    <property type="entry name" value="Glyco_hydro_b"/>
</dbReference>
<dbReference type="InterPro" id="IPR001139">
    <property type="entry name" value="Glyco_hydro_30"/>
</dbReference>
<dbReference type="PANTHER" id="PTHR11069">
    <property type="entry name" value="GLUCOSYLCERAMIDASE"/>
    <property type="match status" value="1"/>
</dbReference>